<evidence type="ECO:0000256" key="5">
    <source>
        <dbReference type="ARBA" id="ARBA00023163"/>
    </source>
</evidence>
<dbReference type="PANTHER" id="PTHR43133:SF50">
    <property type="entry name" value="ECF RNA POLYMERASE SIGMA FACTOR SIGM"/>
    <property type="match status" value="1"/>
</dbReference>
<dbReference type="PROSITE" id="PS01063">
    <property type="entry name" value="SIGMA70_ECF"/>
    <property type="match status" value="1"/>
</dbReference>
<protein>
    <recommendedName>
        <fullName evidence="6">RNA polymerase sigma factor</fullName>
    </recommendedName>
</protein>
<dbReference type="Pfam" id="PF04542">
    <property type="entry name" value="Sigma70_r2"/>
    <property type="match status" value="1"/>
</dbReference>
<evidence type="ECO:0000256" key="6">
    <source>
        <dbReference type="RuleBase" id="RU000716"/>
    </source>
</evidence>
<dbReference type="SUPFAM" id="SSF88659">
    <property type="entry name" value="Sigma3 and sigma4 domains of RNA polymerase sigma factors"/>
    <property type="match status" value="1"/>
</dbReference>
<dbReference type="InterPro" id="IPR013249">
    <property type="entry name" value="RNA_pol_sigma70_r4_t2"/>
</dbReference>
<dbReference type="Gene3D" id="1.10.10.10">
    <property type="entry name" value="Winged helix-like DNA-binding domain superfamily/Winged helix DNA-binding domain"/>
    <property type="match status" value="1"/>
</dbReference>
<evidence type="ECO:0000259" key="7">
    <source>
        <dbReference type="Pfam" id="PF04542"/>
    </source>
</evidence>
<feature type="domain" description="RNA polymerase sigma-70 region 2" evidence="7">
    <location>
        <begin position="5"/>
        <end position="67"/>
    </location>
</feature>
<dbReference type="NCBIfam" id="TIGR02937">
    <property type="entry name" value="sigma70-ECF"/>
    <property type="match status" value="1"/>
</dbReference>
<evidence type="ECO:0000313" key="9">
    <source>
        <dbReference type="EMBL" id="MFC7217385.1"/>
    </source>
</evidence>
<dbReference type="InterPro" id="IPR007627">
    <property type="entry name" value="RNA_pol_sigma70_r2"/>
</dbReference>
<dbReference type="EMBL" id="JBHSZO010000004">
    <property type="protein sequence ID" value="MFC7217385.1"/>
    <property type="molecule type" value="Genomic_DNA"/>
</dbReference>
<evidence type="ECO:0000313" key="10">
    <source>
        <dbReference type="Proteomes" id="UP001596413"/>
    </source>
</evidence>
<keyword evidence="10" id="KW-1185">Reference proteome</keyword>
<reference evidence="10" key="1">
    <citation type="journal article" date="2019" name="Int. J. Syst. Evol. Microbiol.">
        <title>The Global Catalogue of Microorganisms (GCM) 10K type strain sequencing project: providing services to taxonomists for standard genome sequencing and annotation.</title>
        <authorList>
            <consortium name="The Broad Institute Genomics Platform"/>
            <consortium name="The Broad Institute Genome Sequencing Center for Infectious Disease"/>
            <person name="Wu L."/>
            <person name="Ma J."/>
        </authorList>
    </citation>
    <scope>NUCLEOTIDE SEQUENCE [LARGE SCALE GENOMIC DNA]</scope>
    <source>
        <strain evidence="10">CGMCC 1.13681</strain>
    </source>
</reference>
<accession>A0ABW2G9I3</accession>
<evidence type="ECO:0000256" key="4">
    <source>
        <dbReference type="ARBA" id="ARBA00023125"/>
    </source>
</evidence>
<dbReference type="PANTHER" id="PTHR43133">
    <property type="entry name" value="RNA POLYMERASE ECF-TYPE SIGMA FACTO"/>
    <property type="match status" value="1"/>
</dbReference>
<dbReference type="InterPro" id="IPR014284">
    <property type="entry name" value="RNA_pol_sigma-70_dom"/>
</dbReference>
<dbReference type="SUPFAM" id="SSF88946">
    <property type="entry name" value="Sigma2 domain of RNA polymerase sigma factors"/>
    <property type="match status" value="1"/>
</dbReference>
<dbReference type="InterPro" id="IPR036388">
    <property type="entry name" value="WH-like_DNA-bd_sf"/>
</dbReference>
<keyword evidence="4 6" id="KW-0238">DNA-binding</keyword>
<evidence type="ECO:0000256" key="3">
    <source>
        <dbReference type="ARBA" id="ARBA00023082"/>
    </source>
</evidence>
<feature type="domain" description="RNA polymerase sigma factor 70 region 4 type 2" evidence="8">
    <location>
        <begin position="96"/>
        <end position="149"/>
    </location>
</feature>
<keyword evidence="5 6" id="KW-0804">Transcription</keyword>
<dbReference type="Proteomes" id="UP001596413">
    <property type="component" value="Unassembled WGS sequence"/>
</dbReference>
<organism evidence="9 10">
    <name type="scientific">Streptomyces polyrhachis</name>
    <dbReference type="NCBI Taxonomy" id="1282885"/>
    <lineage>
        <taxon>Bacteria</taxon>
        <taxon>Bacillati</taxon>
        <taxon>Actinomycetota</taxon>
        <taxon>Actinomycetes</taxon>
        <taxon>Kitasatosporales</taxon>
        <taxon>Streptomycetaceae</taxon>
        <taxon>Streptomyces</taxon>
    </lineage>
</organism>
<dbReference type="InterPro" id="IPR013325">
    <property type="entry name" value="RNA_pol_sigma_r2"/>
</dbReference>
<dbReference type="InterPro" id="IPR013324">
    <property type="entry name" value="RNA_pol_sigma_r3/r4-like"/>
</dbReference>
<comment type="caution">
    <text evidence="9">The sequence shown here is derived from an EMBL/GenBank/DDBJ whole genome shotgun (WGS) entry which is preliminary data.</text>
</comment>
<dbReference type="CDD" id="cd06171">
    <property type="entry name" value="Sigma70_r4"/>
    <property type="match status" value="1"/>
</dbReference>
<comment type="similarity">
    <text evidence="1 6">Belongs to the sigma-70 factor family. ECF subfamily.</text>
</comment>
<keyword evidence="3 6" id="KW-0731">Sigma factor</keyword>
<gene>
    <name evidence="9" type="ORF">ACFQLX_04250</name>
</gene>
<name>A0ABW2G9I3_9ACTN</name>
<keyword evidence="2 6" id="KW-0805">Transcription regulation</keyword>
<dbReference type="InterPro" id="IPR039425">
    <property type="entry name" value="RNA_pol_sigma-70-like"/>
</dbReference>
<evidence type="ECO:0000256" key="2">
    <source>
        <dbReference type="ARBA" id="ARBA00023015"/>
    </source>
</evidence>
<dbReference type="RefSeq" id="WP_386412037.1">
    <property type="nucleotide sequence ID" value="NZ_JBHSZO010000004.1"/>
</dbReference>
<dbReference type="Pfam" id="PF08281">
    <property type="entry name" value="Sigma70_r4_2"/>
    <property type="match status" value="1"/>
</dbReference>
<evidence type="ECO:0000256" key="1">
    <source>
        <dbReference type="ARBA" id="ARBA00010641"/>
    </source>
</evidence>
<proteinExistence type="inferred from homology"/>
<dbReference type="Gene3D" id="1.10.1740.10">
    <property type="match status" value="1"/>
</dbReference>
<sequence length="164" mass="17486">MRAHAASAHRVALALGAGAEAEDVVQGAFLKAYRALGGFRDGAEFRPWLLRIVANETRNTVRAARRRRGLDARVAVLAGGPGEPDPAAVLVGAERRRELLAALRGLRAPQRDVVVHRYLLGLDEAETAAALGIPRGTVKSRLSRGLRELERMLGEAPEGGGADE</sequence>
<dbReference type="InterPro" id="IPR000838">
    <property type="entry name" value="RNA_pol_sigma70_ECF_CS"/>
</dbReference>
<evidence type="ECO:0000259" key="8">
    <source>
        <dbReference type="Pfam" id="PF08281"/>
    </source>
</evidence>